<keyword evidence="5" id="KW-1185">Reference proteome</keyword>
<dbReference type="FunFam" id="3.40.605.10:FF:000005">
    <property type="entry name" value="Succinate-semialdehyde dehydrogenase I"/>
    <property type="match status" value="1"/>
</dbReference>
<dbReference type="PANTHER" id="PTHR43353">
    <property type="entry name" value="SUCCINATE-SEMIALDEHYDE DEHYDROGENASE, MITOCHONDRIAL"/>
    <property type="match status" value="1"/>
</dbReference>
<dbReference type="GO" id="GO:0009450">
    <property type="term" value="P:gamma-aminobutyric acid catabolic process"/>
    <property type="evidence" value="ECO:0007669"/>
    <property type="project" value="TreeGrafter"/>
</dbReference>
<dbReference type="SUPFAM" id="SSF53720">
    <property type="entry name" value="ALDH-like"/>
    <property type="match status" value="1"/>
</dbReference>
<dbReference type="InterPro" id="IPR016160">
    <property type="entry name" value="Ald_DH_CS_CYS"/>
</dbReference>
<evidence type="ECO:0000259" key="3">
    <source>
        <dbReference type="Pfam" id="PF00171"/>
    </source>
</evidence>
<comment type="caution">
    <text evidence="4">The sequence shown here is derived from an EMBL/GenBank/DDBJ whole genome shotgun (WGS) entry which is preliminary data.</text>
</comment>
<protein>
    <submittedName>
        <fullName evidence="4">Succinate semialdehyde dehydrogenase</fullName>
    </submittedName>
</protein>
<name>A0A3D9SCU1_9BACL</name>
<dbReference type="InterPro" id="IPR016163">
    <property type="entry name" value="Ald_DH_C"/>
</dbReference>
<accession>A0A3D9SCU1</accession>
<evidence type="ECO:0000313" key="4">
    <source>
        <dbReference type="EMBL" id="REE91701.1"/>
    </source>
</evidence>
<dbReference type="Gene3D" id="3.40.309.10">
    <property type="entry name" value="Aldehyde Dehydrogenase, Chain A, domain 2"/>
    <property type="match status" value="1"/>
</dbReference>
<feature type="domain" description="Aldehyde dehydrogenase" evidence="3">
    <location>
        <begin position="29"/>
        <end position="485"/>
    </location>
</feature>
<dbReference type="Pfam" id="PF00171">
    <property type="entry name" value="Aldedh"/>
    <property type="match status" value="1"/>
</dbReference>
<dbReference type="InterPro" id="IPR050740">
    <property type="entry name" value="Aldehyde_DH_Superfamily"/>
</dbReference>
<reference evidence="4 5" key="1">
    <citation type="submission" date="2018-08" db="EMBL/GenBank/DDBJ databases">
        <title>Genomic Encyclopedia of Type Strains, Phase III (KMG-III): the genomes of soil and plant-associated and newly described type strains.</title>
        <authorList>
            <person name="Whitman W."/>
        </authorList>
    </citation>
    <scope>NUCLEOTIDE SEQUENCE [LARGE SCALE GENOMIC DNA]</scope>
    <source>
        <strain evidence="4 5">CGMCC 1.10966</strain>
    </source>
</reference>
<dbReference type="InterPro" id="IPR016162">
    <property type="entry name" value="Ald_DH_N"/>
</dbReference>
<sequence>MDPSQELDLDMDRWNCQWINGEKVTEARDSLIVYNPATGEAVGRVPRGNGEAAARAVEAASLALPGWGRLTAVQRASYLNQWADRIERERDDLARLISREQGKPVEEAAGELEGSAQFIRWYAEEGKRSYGETIPGSRPNQRIMVWRQPVGVVGMITPWNFPAAMIIRKAAPALAAGCTIVVKPASQTPLIAVALLQLLMDTGIPSGVANLVTGSAAAISDVFLSDSRVRKISFTGSTEVGKSIMMRAAGGLKRLSLELGGIAPVIVFPDADVELAAKSIVGNKFENCGQVCNGINVIYAHEAIHKELIERISSLASMLRVGPGDEPNVDIGPLIDGEALLRVDRLVADAEAKGASILTGGYRLTEEKYAHGHFYAPTVLTDVNEEMDVMKEEIFGPVAPIVSFASEDGVIARCNATPYGLAAYVFTREVSRVYRMCEQLEFGMIAVNGTSLSVPQAPFGGIKESGTGREGGHHGLDDFLELKYINLNLEEKGG</sequence>
<dbReference type="PANTHER" id="PTHR43353:SF5">
    <property type="entry name" value="SUCCINATE-SEMIALDEHYDE DEHYDROGENASE, MITOCHONDRIAL"/>
    <property type="match status" value="1"/>
</dbReference>
<gene>
    <name evidence="4" type="ORF">A8990_104210</name>
</gene>
<evidence type="ECO:0000313" key="5">
    <source>
        <dbReference type="Proteomes" id="UP000256304"/>
    </source>
</evidence>
<organism evidence="4 5">
    <name type="scientific">Paenibacillus taihuensis</name>
    <dbReference type="NCBI Taxonomy" id="1156355"/>
    <lineage>
        <taxon>Bacteria</taxon>
        <taxon>Bacillati</taxon>
        <taxon>Bacillota</taxon>
        <taxon>Bacilli</taxon>
        <taxon>Bacillales</taxon>
        <taxon>Paenibacillaceae</taxon>
        <taxon>Paenibacillus</taxon>
    </lineage>
</organism>
<proteinExistence type="inferred from homology"/>
<dbReference type="FunFam" id="3.40.309.10:FF:000004">
    <property type="entry name" value="Succinate-semialdehyde dehydrogenase I"/>
    <property type="match status" value="1"/>
</dbReference>
<evidence type="ECO:0000256" key="2">
    <source>
        <dbReference type="ARBA" id="ARBA00023002"/>
    </source>
</evidence>
<dbReference type="Gene3D" id="3.40.605.10">
    <property type="entry name" value="Aldehyde Dehydrogenase, Chain A, domain 1"/>
    <property type="match status" value="1"/>
</dbReference>
<dbReference type="PROSITE" id="PS00070">
    <property type="entry name" value="ALDEHYDE_DEHYDR_CYS"/>
    <property type="match status" value="1"/>
</dbReference>
<evidence type="ECO:0000256" key="1">
    <source>
        <dbReference type="ARBA" id="ARBA00009986"/>
    </source>
</evidence>
<dbReference type="AlphaFoldDB" id="A0A3D9SCU1"/>
<dbReference type="CDD" id="cd07103">
    <property type="entry name" value="ALDH_F5_SSADH_GabD"/>
    <property type="match status" value="1"/>
</dbReference>
<keyword evidence="2" id="KW-0560">Oxidoreductase</keyword>
<dbReference type="EMBL" id="QTTN01000004">
    <property type="protein sequence ID" value="REE91701.1"/>
    <property type="molecule type" value="Genomic_DNA"/>
</dbReference>
<comment type="similarity">
    <text evidence="1">Belongs to the aldehyde dehydrogenase family.</text>
</comment>
<dbReference type="GO" id="GO:0004777">
    <property type="term" value="F:succinate-semialdehyde dehydrogenase (NAD+) activity"/>
    <property type="evidence" value="ECO:0007669"/>
    <property type="project" value="TreeGrafter"/>
</dbReference>
<dbReference type="InterPro" id="IPR016161">
    <property type="entry name" value="Ald_DH/histidinol_DH"/>
</dbReference>
<dbReference type="InterPro" id="IPR015590">
    <property type="entry name" value="Aldehyde_DH_dom"/>
</dbReference>
<dbReference type="Proteomes" id="UP000256304">
    <property type="component" value="Unassembled WGS sequence"/>
</dbReference>